<dbReference type="PANTHER" id="PTHR30383">
    <property type="entry name" value="THIOESTERASE 1/PROTEASE 1/LYSOPHOSPHOLIPASE L1"/>
    <property type="match status" value="1"/>
</dbReference>
<dbReference type="Gene3D" id="3.40.50.1110">
    <property type="entry name" value="SGNH hydrolase"/>
    <property type="match status" value="1"/>
</dbReference>
<evidence type="ECO:0000313" key="2">
    <source>
        <dbReference type="EMBL" id="NDY56454.1"/>
    </source>
</evidence>
<dbReference type="InterPro" id="IPR007407">
    <property type="entry name" value="DUF459"/>
</dbReference>
<sequence>REVAVQTAPRVATPPPSPGDPAKAAGRALTGSRLLVVGDSLSISLADVLERRLAKTPELAFARLGKVSSGLARPGFFDWEKHLAEMVQTNRPDTVVVMIGANDNKSLPLPSGKTAAFGTAAWSVEYRRRAARLVDIARAANPDVRIVWLGAPVMADPGLFRDMPVVNAALAEEMRRLPGCRFVDVWPVLAGPGGRYAEFLNPGTRLRAPDGVHLAPAGAARLADACLAALAEPARVMLSQNP</sequence>
<protein>
    <submittedName>
        <fullName evidence="2">DUF459 domain-containing protein</fullName>
    </submittedName>
</protein>
<dbReference type="AlphaFoldDB" id="A0A7K3NJS5"/>
<reference evidence="2 3" key="1">
    <citation type="submission" date="2020-02" db="EMBL/GenBank/DDBJ databases">
        <title>Comparative genomics of sulfur disproportionating microorganisms.</title>
        <authorList>
            <person name="Ward L.M."/>
            <person name="Bertran E."/>
            <person name="Johnston D.T."/>
        </authorList>
    </citation>
    <scope>NUCLEOTIDE SEQUENCE [LARGE SCALE GENOMIC DNA]</scope>
    <source>
        <strain evidence="2 3">DSM 3696</strain>
    </source>
</reference>
<proteinExistence type="predicted"/>
<dbReference type="PANTHER" id="PTHR30383:SF24">
    <property type="entry name" value="THIOESTERASE 1_PROTEASE 1_LYSOPHOSPHOLIPASE L1"/>
    <property type="match status" value="1"/>
</dbReference>
<dbReference type="Pfam" id="PF04311">
    <property type="entry name" value="DUF459"/>
    <property type="match status" value="1"/>
</dbReference>
<dbReference type="GO" id="GO:0004622">
    <property type="term" value="F:phosphatidylcholine lysophospholipase activity"/>
    <property type="evidence" value="ECO:0007669"/>
    <property type="project" value="TreeGrafter"/>
</dbReference>
<gene>
    <name evidence="2" type="ORF">G3N56_06815</name>
</gene>
<organism evidence="2 3">
    <name type="scientific">Desulfolutivibrio sulfodismutans</name>
    <dbReference type="NCBI Taxonomy" id="63561"/>
    <lineage>
        <taxon>Bacteria</taxon>
        <taxon>Pseudomonadati</taxon>
        <taxon>Thermodesulfobacteriota</taxon>
        <taxon>Desulfovibrionia</taxon>
        <taxon>Desulfovibrionales</taxon>
        <taxon>Desulfovibrionaceae</taxon>
        <taxon>Desulfolutivibrio</taxon>
    </lineage>
</organism>
<dbReference type="RefSeq" id="WP_163301505.1">
    <property type="nucleotide sequence ID" value="NZ_JAAGRQ010000019.1"/>
</dbReference>
<name>A0A7K3NJS5_9BACT</name>
<keyword evidence="3" id="KW-1185">Reference proteome</keyword>
<evidence type="ECO:0000313" key="3">
    <source>
        <dbReference type="Proteomes" id="UP000469724"/>
    </source>
</evidence>
<dbReference type="SUPFAM" id="SSF52266">
    <property type="entry name" value="SGNH hydrolase"/>
    <property type="match status" value="1"/>
</dbReference>
<dbReference type="InterPro" id="IPR036514">
    <property type="entry name" value="SGNH_hydro_sf"/>
</dbReference>
<evidence type="ECO:0000256" key="1">
    <source>
        <dbReference type="SAM" id="MobiDB-lite"/>
    </source>
</evidence>
<feature type="non-terminal residue" evidence="2">
    <location>
        <position position="1"/>
    </location>
</feature>
<feature type="region of interest" description="Disordered" evidence="1">
    <location>
        <begin position="1"/>
        <end position="25"/>
    </location>
</feature>
<comment type="caution">
    <text evidence="2">The sequence shown here is derived from an EMBL/GenBank/DDBJ whole genome shotgun (WGS) entry which is preliminary data.</text>
</comment>
<dbReference type="InterPro" id="IPR051532">
    <property type="entry name" value="Ester_Hydrolysis_Enzymes"/>
</dbReference>
<accession>A0A7K3NJS5</accession>
<dbReference type="Proteomes" id="UP000469724">
    <property type="component" value="Unassembled WGS sequence"/>
</dbReference>
<dbReference type="EMBL" id="JAAGRQ010000019">
    <property type="protein sequence ID" value="NDY56454.1"/>
    <property type="molecule type" value="Genomic_DNA"/>
</dbReference>